<feature type="coiled-coil region" evidence="1">
    <location>
        <begin position="34"/>
        <end position="61"/>
    </location>
</feature>
<comment type="caution">
    <text evidence="3">The sequence shown here is derived from an EMBL/GenBank/DDBJ whole genome shotgun (WGS) entry which is preliminary data.</text>
</comment>
<name>A0AAW1X0F9_RUBAR</name>
<accession>A0AAW1X0F9</accession>
<evidence type="ECO:0000313" key="3">
    <source>
        <dbReference type="EMBL" id="KAK9929763.1"/>
    </source>
</evidence>
<keyword evidence="4" id="KW-1185">Reference proteome</keyword>
<evidence type="ECO:0000313" key="4">
    <source>
        <dbReference type="Proteomes" id="UP001457282"/>
    </source>
</evidence>
<keyword evidence="1" id="KW-0175">Coiled coil</keyword>
<gene>
    <name evidence="3" type="ORF">M0R45_026846</name>
</gene>
<evidence type="ECO:0008006" key="5">
    <source>
        <dbReference type="Google" id="ProtNLM"/>
    </source>
</evidence>
<feature type="region of interest" description="Disordered" evidence="2">
    <location>
        <begin position="75"/>
        <end position="94"/>
    </location>
</feature>
<reference evidence="3 4" key="1">
    <citation type="journal article" date="2023" name="G3 (Bethesda)">
        <title>A chromosome-length genome assembly and annotation of blackberry (Rubus argutus, cv. 'Hillquist').</title>
        <authorList>
            <person name="Bruna T."/>
            <person name="Aryal R."/>
            <person name="Dudchenko O."/>
            <person name="Sargent D.J."/>
            <person name="Mead D."/>
            <person name="Buti M."/>
            <person name="Cavallini A."/>
            <person name="Hytonen T."/>
            <person name="Andres J."/>
            <person name="Pham M."/>
            <person name="Weisz D."/>
            <person name="Mascagni F."/>
            <person name="Usai G."/>
            <person name="Natali L."/>
            <person name="Bassil N."/>
            <person name="Fernandez G.E."/>
            <person name="Lomsadze A."/>
            <person name="Armour M."/>
            <person name="Olukolu B."/>
            <person name="Poorten T."/>
            <person name="Britton C."/>
            <person name="Davik J."/>
            <person name="Ashrafi H."/>
            <person name="Aiden E.L."/>
            <person name="Borodovsky M."/>
            <person name="Worthington M."/>
        </authorList>
    </citation>
    <scope>NUCLEOTIDE SEQUENCE [LARGE SCALE GENOMIC DNA]</scope>
    <source>
        <strain evidence="3">PI 553951</strain>
    </source>
</reference>
<evidence type="ECO:0000256" key="2">
    <source>
        <dbReference type="SAM" id="MobiDB-lite"/>
    </source>
</evidence>
<proteinExistence type="predicted"/>
<organism evidence="3 4">
    <name type="scientific">Rubus argutus</name>
    <name type="common">Southern blackberry</name>
    <dbReference type="NCBI Taxonomy" id="59490"/>
    <lineage>
        <taxon>Eukaryota</taxon>
        <taxon>Viridiplantae</taxon>
        <taxon>Streptophyta</taxon>
        <taxon>Embryophyta</taxon>
        <taxon>Tracheophyta</taxon>
        <taxon>Spermatophyta</taxon>
        <taxon>Magnoliopsida</taxon>
        <taxon>eudicotyledons</taxon>
        <taxon>Gunneridae</taxon>
        <taxon>Pentapetalae</taxon>
        <taxon>rosids</taxon>
        <taxon>fabids</taxon>
        <taxon>Rosales</taxon>
        <taxon>Rosaceae</taxon>
        <taxon>Rosoideae</taxon>
        <taxon>Rosoideae incertae sedis</taxon>
        <taxon>Rubus</taxon>
    </lineage>
</organism>
<sequence length="94" mass="10779">MGMEQVPEEKLHLREYMNGKSLDGLSSLSLAELNRLMKKEIRALEKRIKYYQRKKKEKTELLKARKGGQVDAQNECNEIVDGGAKNDVGDDNQK</sequence>
<dbReference type="EMBL" id="JBEDUW010000005">
    <property type="protein sequence ID" value="KAK9929763.1"/>
    <property type="molecule type" value="Genomic_DNA"/>
</dbReference>
<evidence type="ECO:0000256" key="1">
    <source>
        <dbReference type="SAM" id="Coils"/>
    </source>
</evidence>
<protein>
    <recommendedName>
        <fullName evidence="5">K-box domain-containing protein</fullName>
    </recommendedName>
</protein>
<dbReference type="Proteomes" id="UP001457282">
    <property type="component" value="Unassembled WGS sequence"/>
</dbReference>
<dbReference type="AlphaFoldDB" id="A0AAW1X0F9"/>